<feature type="region of interest" description="Disordered" evidence="2">
    <location>
        <begin position="254"/>
        <end position="274"/>
    </location>
</feature>
<keyword evidence="3" id="KW-0472">Membrane</keyword>
<evidence type="ECO:0000256" key="1">
    <source>
        <dbReference type="SAM" id="Coils"/>
    </source>
</evidence>
<dbReference type="RefSeq" id="WP_012597156.1">
    <property type="nucleotide sequence ID" value="NC_011726.1"/>
</dbReference>
<dbReference type="eggNOG" id="ENOG5032QU3">
    <property type="taxonomic scope" value="Bacteria"/>
</dbReference>
<dbReference type="HOGENOM" id="CLU_1048291_0_0_3"/>
<dbReference type="AlphaFoldDB" id="B7K576"/>
<evidence type="ECO:0000256" key="2">
    <source>
        <dbReference type="SAM" id="MobiDB-lite"/>
    </source>
</evidence>
<evidence type="ECO:0000313" key="4">
    <source>
        <dbReference type="EMBL" id="ACK67902.1"/>
    </source>
</evidence>
<evidence type="ECO:0000256" key="3">
    <source>
        <dbReference type="SAM" id="Phobius"/>
    </source>
</evidence>
<accession>B7K576</accession>
<organism evidence="4 5">
    <name type="scientific">Rippkaea orientalis (strain PCC 8801 / RF-1)</name>
    <name type="common">Cyanothece sp. (strain PCC 8801)</name>
    <dbReference type="NCBI Taxonomy" id="41431"/>
    <lineage>
        <taxon>Bacteria</taxon>
        <taxon>Bacillati</taxon>
        <taxon>Cyanobacteriota</taxon>
        <taxon>Cyanophyceae</taxon>
        <taxon>Oscillatoriophycideae</taxon>
        <taxon>Chroococcales</taxon>
        <taxon>Aphanothecaceae</taxon>
        <taxon>Rippkaea</taxon>
        <taxon>Rippkaea orientalis</taxon>
    </lineage>
</organism>
<dbReference type="Gene3D" id="1.25.40.10">
    <property type="entry name" value="Tetratricopeptide repeat domain"/>
    <property type="match status" value="1"/>
</dbReference>
<evidence type="ECO:0000313" key="5">
    <source>
        <dbReference type="Proteomes" id="UP000008204"/>
    </source>
</evidence>
<evidence type="ECO:0008006" key="6">
    <source>
        <dbReference type="Google" id="ProtNLM"/>
    </source>
</evidence>
<dbReference type="OrthoDB" id="426431at2"/>
<sequence>MTAISNNVSNSVINNYIERVTELSQSSQHIPTTEELEKIASELGIEPEEIQAAQKQSHDHYIRAQGYMKLRHWDDAIAELQDAVVFNPSNLDMLISLAHAYMGRWQEKHHLQDEQSIRFRIRQCLDIKPDCQEALNLLAKLSNSLKLRQRIFITLVLGLSGVVIGVGSFLWLSDAFPNFFNRQSKIEQLEQQFLAEIYQLQQQQEAVKAEILTLQQSNNQQYQQNLSLLKNRINQLEKKLTILQQKIVDLEKSQPSKLTPKPSNQDMENNKQIIDSMIIRR</sequence>
<reference evidence="5" key="1">
    <citation type="journal article" date="2011" name="MBio">
        <title>Novel metabolic attributes of the genus Cyanothece, comprising a group of unicellular nitrogen-fixing Cyanobacteria.</title>
        <authorList>
            <person name="Bandyopadhyay A."/>
            <person name="Elvitigala T."/>
            <person name="Welsh E."/>
            <person name="Stockel J."/>
            <person name="Liberton M."/>
            <person name="Min H."/>
            <person name="Sherman L.A."/>
            <person name="Pakrasi H.B."/>
        </authorList>
    </citation>
    <scope>NUCLEOTIDE SEQUENCE [LARGE SCALE GENOMIC DNA]</scope>
    <source>
        <strain evidence="5">PCC 8801</strain>
    </source>
</reference>
<dbReference type="Proteomes" id="UP000008204">
    <property type="component" value="Chromosome"/>
</dbReference>
<dbReference type="KEGG" id="cyp:PCC8801_3961"/>
<dbReference type="EMBL" id="CP001287">
    <property type="protein sequence ID" value="ACK67902.1"/>
    <property type="molecule type" value="Genomic_DNA"/>
</dbReference>
<protein>
    <recommendedName>
        <fullName evidence="6">Tetratricopeptide repeat protein</fullName>
    </recommendedName>
</protein>
<gene>
    <name evidence="4" type="ordered locus">PCC8801_3961</name>
</gene>
<keyword evidence="5" id="KW-1185">Reference proteome</keyword>
<dbReference type="SUPFAM" id="SSF48452">
    <property type="entry name" value="TPR-like"/>
    <property type="match status" value="1"/>
</dbReference>
<dbReference type="InterPro" id="IPR011990">
    <property type="entry name" value="TPR-like_helical_dom_sf"/>
</dbReference>
<feature type="transmembrane region" description="Helical" evidence="3">
    <location>
        <begin position="151"/>
        <end position="172"/>
    </location>
</feature>
<feature type="coiled-coil region" evidence="1">
    <location>
        <begin position="200"/>
        <end position="253"/>
    </location>
</feature>
<keyword evidence="1" id="KW-0175">Coiled coil</keyword>
<keyword evidence="3" id="KW-0812">Transmembrane</keyword>
<keyword evidence="3" id="KW-1133">Transmembrane helix</keyword>
<proteinExistence type="predicted"/>
<name>B7K576_RIPO1</name>
<feature type="compositionally biased region" description="Polar residues" evidence="2">
    <location>
        <begin position="255"/>
        <end position="273"/>
    </location>
</feature>